<keyword evidence="2" id="KW-1185">Reference proteome</keyword>
<name>A0A0C3BKI2_HEBCY</name>
<accession>A0A0C3BKI2</accession>
<evidence type="ECO:0000313" key="2">
    <source>
        <dbReference type="Proteomes" id="UP000053424"/>
    </source>
</evidence>
<dbReference type="Proteomes" id="UP000053424">
    <property type="component" value="Unassembled WGS sequence"/>
</dbReference>
<reference evidence="1 2" key="1">
    <citation type="submission" date="2014-04" db="EMBL/GenBank/DDBJ databases">
        <authorList>
            <consortium name="DOE Joint Genome Institute"/>
            <person name="Kuo A."/>
            <person name="Gay G."/>
            <person name="Dore J."/>
            <person name="Kohler A."/>
            <person name="Nagy L.G."/>
            <person name="Floudas D."/>
            <person name="Copeland A."/>
            <person name="Barry K.W."/>
            <person name="Cichocki N."/>
            <person name="Veneault-Fourrey C."/>
            <person name="LaButti K."/>
            <person name="Lindquist E.A."/>
            <person name="Lipzen A."/>
            <person name="Lundell T."/>
            <person name="Morin E."/>
            <person name="Murat C."/>
            <person name="Sun H."/>
            <person name="Tunlid A."/>
            <person name="Henrissat B."/>
            <person name="Grigoriev I.V."/>
            <person name="Hibbett D.S."/>
            <person name="Martin F."/>
            <person name="Nordberg H.P."/>
            <person name="Cantor M.N."/>
            <person name="Hua S.X."/>
        </authorList>
    </citation>
    <scope>NUCLEOTIDE SEQUENCE [LARGE SCALE GENOMIC DNA]</scope>
    <source>
        <strain evidence="2">h7</strain>
    </source>
</reference>
<proteinExistence type="predicted"/>
<dbReference type="HOGENOM" id="CLU_1277790_0_0_1"/>
<sequence length="236" mass="26626">MACYAASTIPPINYGSYASPRQYYPTPARGPVYSSTYSAPPKTPVGPAFDERVPDYLSTVKTALRRLLNENKVRNMPVGFPFHVTAQNYDEVRLSHGPYEFKEYFSTSDTRSSRSHCATFSYALSRSGMMTWRITVPGQSTDRRELPREETLAQVQLHPMALETAPFGIEFMIRPQILLQALSTSLEVGGLVTIQIANEKTRIYCRDKHIYYSSGEILFVSTDHLGQHEIAAIYQP</sequence>
<gene>
    <name evidence="1" type="ORF">M413DRAFT_31144</name>
</gene>
<dbReference type="AlphaFoldDB" id="A0A0C3BKI2"/>
<dbReference type="OrthoDB" id="2937383at2759"/>
<organism evidence="1 2">
    <name type="scientific">Hebeloma cylindrosporum</name>
    <dbReference type="NCBI Taxonomy" id="76867"/>
    <lineage>
        <taxon>Eukaryota</taxon>
        <taxon>Fungi</taxon>
        <taxon>Dikarya</taxon>
        <taxon>Basidiomycota</taxon>
        <taxon>Agaricomycotina</taxon>
        <taxon>Agaricomycetes</taxon>
        <taxon>Agaricomycetidae</taxon>
        <taxon>Agaricales</taxon>
        <taxon>Agaricineae</taxon>
        <taxon>Hymenogastraceae</taxon>
        <taxon>Hebeloma</taxon>
    </lineage>
</organism>
<dbReference type="EMBL" id="KN831799">
    <property type="protein sequence ID" value="KIM37220.1"/>
    <property type="molecule type" value="Genomic_DNA"/>
</dbReference>
<reference evidence="2" key="2">
    <citation type="submission" date="2015-01" db="EMBL/GenBank/DDBJ databases">
        <title>Evolutionary Origins and Diversification of the Mycorrhizal Mutualists.</title>
        <authorList>
            <consortium name="DOE Joint Genome Institute"/>
            <consortium name="Mycorrhizal Genomics Consortium"/>
            <person name="Kohler A."/>
            <person name="Kuo A."/>
            <person name="Nagy L.G."/>
            <person name="Floudas D."/>
            <person name="Copeland A."/>
            <person name="Barry K.W."/>
            <person name="Cichocki N."/>
            <person name="Veneault-Fourrey C."/>
            <person name="LaButti K."/>
            <person name="Lindquist E.A."/>
            <person name="Lipzen A."/>
            <person name="Lundell T."/>
            <person name="Morin E."/>
            <person name="Murat C."/>
            <person name="Riley R."/>
            <person name="Ohm R."/>
            <person name="Sun H."/>
            <person name="Tunlid A."/>
            <person name="Henrissat B."/>
            <person name="Grigoriev I.V."/>
            <person name="Hibbett D.S."/>
            <person name="Martin F."/>
        </authorList>
    </citation>
    <scope>NUCLEOTIDE SEQUENCE [LARGE SCALE GENOMIC DNA]</scope>
    <source>
        <strain evidence="2">h7</strain>
    </source>
</reference>
<protein>
    <submittedName>
        <fullName evidence="1">Uncharacterized protein</fullName>
    </submittedName>
</protein>
<evidence type="ECO:0000313" key="1">
    <source>
        <dbReference type="EMBL" id="KIM37220.1"/>
    </source>
</evidence>